<keyword evidence="8" id="KW-1185">Reference proteome</keyword>
<sequence>MKRYFVAFGLFALITFAASCKKDDGDTVAPPRDYAVQYASEKDSIEKYLKNHYIVSVDEDFNVILDSIDNPGTQTSIWDQTEYPLQSKIVKSTNTENLPDYTVYYIMLNQGVGDAPTRGDNVLISYRGNTLSDVQFDYQPFPQTSFSLATTIEGWQNIIPLFKAGTYVDVPSSPDPASYENYGAGLMFLPSGLGYYNAPTSALIPSYGSLVFSFKLYAVQYVDSDNDGLLNRYEMDSNGDLVGIDTDGDTIPNYLDNDDDGDGYLTKTEITIPNTNPVQYYEFGSIPTCTEGGSQRHLDASCH</sequence>
<dbReference type="InterPro" id="IPR028974">
    <property type="entry name" value="TSP_type-3_rpt"/>
</dbReference>
<dbReference type="InterPro" id="IPR001179">
    <property type="entry name" value="PPIase_FKBP_dom"/>
</dbReference>
<gene>
    <name evidence="7" type="ORF">FMM05_15445</name>
</gene>
<dbReference type="OrthoDB" id="1424215at2"/>
<evidence type="ECO:0000256" key="5">
    <source>
        <dbReference type="SAM" id="SignalP"/>
    </source>
</evidence>
<dbReference type="PROSITE" id="PS51257">
    <property type="entry name" value="PROKAR_LIPOPROTEIN"/>
    <property type="match status" value="1"/>
</dbReference>
<dbReference type="InterPro" id="IPR046357">
    <property type="entry name" value="PPIase_dom_sf"/>
</dbReference>
<evidence type="ECO:0000313" key="7">
    <source>
        <dbReference type="EMBL" id="TRW23086.1"/>
    </source>
</evidence>
<dbReference type="GO" id="GO:0005509">
    <property type="term" value="F:calcium ion binding"/>
    <property type="evidence" value="ECO:0007669"/>
    <property type="project" value="InterPro"/>
</dbReference>
<feature type="chain" id="PRO_5021771415" description="peptidylprolyl isomerase" evidence="5">
    <location>
        <begin position="18"/>
        <end position="303"/>
    </location>
</feature>
<dbReference type="SUPFAM" id="SSF103647">
    <property type="entry name" value="TSP type-3 repeat"/>
    <property type="match status" value="1"/>
</dbReference>
<dbReference type="PROSITE" id="PS50059">
    <property type="entry name" value="FKBP_PPIASE"/>
    <property type="match status" value="1"/>
</dbReference>
<evidence type="ECO:0000256" key="3">
    <source>
        <dbReference type="ARBA" id="ARBA00023110"/>
    </source>
</evidence>
<keyword evidence="5" id="KW-0732">Signal</keyword>
<name>A0A552UXY8_9FLAO</name>
<dbReference type="EC" id="5.2.1.8" evidence="2 4"/>
<protein>
    <recommendedName>
        <fullName evidence="2 4">peptidylprolyl isomerase</fullName>
        <ecNumber evidence="2 4">5.2.1.8</ecNumber>
    </recommendedName>
</protein>
<comment type="caution">
    <text evidence="7">The sequence shown here is derived from an EMBL/GenBank/DDBJ whole genome shotgun (WGS) entry which is preliminary data.</text>
</comment>
<proteinExistence type="predicted"/>
<feature type="domain" description="PPIase FKBP-type" evidence="6">
    <location>
        <begin position="119"/>
        <end position="220"/>
    </location>
</feature>
<dbReference type="Gene3D" id="3.10.50.40">
    <property type="match status" value="1"/>
</dbReference>
<accession>A0A552UXY8</accession>
<dbReference type="EMBL" id="VJVZ01000010">
    <property type="protein sequence ID" value="TRW23086.1"/>
    <property type="molecule type" value="Genomic_DNA"/>
</dbReference>
<keyword evidence="3 4" id="KW-0697">Rotamase</keyword>
<evidence type="ECO:0000256" key="1">
    <source>
        <dbReference type="ARBA" id="ARBA00000971"/>
    </source>
</evidence>
<evidence type="ECO:0000259" key="6">
    <source>
        <dbReference type="PROSITE" id="PS50059"/>
    </source>
</evidence>
<dbReference type="Proteomes" id="UP000320643">
    <property type="component" value="Unassembled WGS sequence"/>
</dbReference>
<evidence type="ECO:0000256" key="4">
    <source>
        <dbReference type="PROSITE-ProRule" id="PRU00277"/>
    </source>
</evidence>
<dbReference type="RefSeq" id="WP_143374300.1">
    <property type="nucleotide sequence ID" value="NZ_VJVZ01000010.1"/>
</dbReference>
<dbReference type="AlphaFoldDB" id="A0A552UXY8"/>
<dbReference type="SUPFAM" id="SSF54534">
    <property type="entry name" value="FKBP-like"/>
    <property type="match status" value="1"/>
</dbReference>
<keyword evidence="4 7" id="KW-0413">Isomerase</keyword>
<evidence type="ECO:0000313" key="8">
    <source>
        <dbReference type="Proteomes" id="UP000320643"/>
    </source>
</evidence>
<dbReference type="GO" id="GO:0003755">
    <property type="term" value="F:peptidyl-prolyl cis-trans isomerase activity"/>
    <property type="evidence" value="ECO:0007669"/>
    <property type="project" value="UniProtKB-KW"/>
</dbReference>
<comment type="catalytic activity">
    <reaction evidence="1 4">
        <text>[protein]-peptidylproline (omega=180) = [protein]-peptidylproline (omega=0)</text>
        <dbReference type="Rhea" id="RHEA:16237"/>
        <dbReference type="Rhea" id="RHEA-COMP:10747"/>
        <dbReference type="Rhea" id="RHEA-COMP:10748"/>
        <dbReference type="ChEBI" id="CHEBI:83833"/>
        <dbReference type="ChEBI" id="CHEBI:83834"/>
        <dbReference type="EC" id="5.2.1.8"/>
    </reaction>
</comment>
<feature type="signal peptide" evidence="5">
    <location>
        <begin position="1"/>
        <end position="17"/>
    </location>
</feature>
<reference evidence="7 8" key="1">
    <citation type="submission" date="2019-07" db="EMBL/GenBank/DDBJ databases">
        <title>Flavobacterium sp. nov., isolated from glacier ice.</title>
        <authorList>
            <person name="Liu Q."/>
            <person name="Xin Y.-H."/>
        </authorList>
    </citation>
    <scope>NUCLEOTIDE SEQUENCE [LARGE SCALE GENOMIC DNA]</scope>
    <source>
        <strain evidence="7 8">ZT4R6</strain>
    </source>
</reference>
<organism evidence="7 8">
    <name type="scientific">Flavobacterium zepuense</name>
    <dbReference type="NCBI Taxonomy" id="2593302"/>
    <lineage>
        <taxon>Bacteria</taxon>
        <taxon>Pseudomonadati</taxon>
        <taxon>Bacteroidota</taxon>
        <taxon>Flavobacteriia</taxon>
        <taxon>Flavobacteriales</taxon>
        <taxon>Flavobacteriaceae</taxon>
        <taxon>Flavobacterium</taxon>
    </lineage>
</organism>
<evidence type="ECO:0000256" key="2">
    <source>
        <dbReference type="ARBA" id="ARBA00013194"/>
    </source>
</evidence>